<sequence>MCLTSNSKAGISTSGSRVIRKHRALPAPIPAFTLSSTITLPNLTKPLVMIISHRHLEELSGGRGDGISLYIRWNDARLVVSLNHCPYTQACDTDDIEEAEALSDEILDAIVDAGRDIFDRLAPPPASSETSSQDLRTLLFPREYFFSLQTLDGKAEVLRKDSGVKQDAVLVVQSGLPFHLNIDKDCDLPMYSTKDIHVVEDLRTALNIFSAPSN</sequence>
<gene>
    <name evidence="1" type="ORF">FACUT_4660</name>
</gene>
<name>A0A8H4JUU8_9HYPO</name>
<reference evidence="1 2" key="1">
    <citation type="submission" date="2020-01" db="EMBL/GenBank/DDBJ databases">
        <title>Identification and distribution of gene clusters putatively required for synthesis of sphingolipid metabolism inhibitors in phylogenetically diverse species of the filamentous fungus Fusarium.</title>
        <authorList>
            <person name="Kim H.-S."/>
            <person name="Busman M."/>
            <person name="Brown D.W."/>
            <person name="Divon H."/>
            <person name="Uhlig S."/>
            <person name="Proctor R.H."/>
        </authorList>
    </citation>
    <scope>NUCLEOTIDE SEQUENCE [LARGE SCALE GENOMIC DNA]</scope>
    <source>
        <strain evidence="1 2">NRRL 13308</strain>
    </source>
</reference>
<dbReference type="EMBL" id="JAADJF010000107">
    <property type="protein sequence ID" value="KAF4438770.1"/>
    <property type="molecule type" value="Genomic_DNA"/>
</dbReference>
<protein>
    <submittedName>
        <fullName evidence="1">Uncharacterized protein</fullName>
    </submittedName>
</protein>
<dbReference type="OrthoDB" id="4062651at2759"/>
<proteinExistence type="predicted"/>
<evidence type="ECO:0000313" key="2">
    <source>
        <dbReference type="Proteomes" id="UP000536711"/>
    </source>
</evidence>
<evidence type="ECO:0000313" key="1">
    <source>
        <dbReference type="EMBL" id="KAF4438770.1"/>
    </source>
</evidence>
<dbReference type="AlphaFoldDB" id="A0A8H4JUU8"/>
<keyword evidence="2" id="KW-1185">Reference proteome</keyword>
<accession>A0A8H4JUU8</accession>
<organism evidence="1 2">
    <name type="scientific">Fusarium acutatum</name>
    <dbReference type="NCBI Taxonomy" id="78861"/>
    <lineage>
        <taxon>Eukaryota</taxon>
        <taxon>Fungi</taxon>
        <taxon>Dikarya</taxon>
        <taxon>Ascomycota</taxon>
        <taxon>Pezizomycotina</taxon>
        <taxon>Sordariomycetes</taxon>
        <taxon>Hypocreomycetidae</taxon>
        <taxon>Hypocreales</taxon>
        <taxon>Nectriaceae</taxon>
        <taxon>Fusarium</taxon>
        <taxon>Fusarium fujikuroi species complex</taxon>
    </lineage>
</organism>
<comment type="caution">
    <text evidence="1">The sequence shown here is derived from an EMBL/GenBank/DDBJ whole genome shotgun (WGS) entry which is preliminary data.</text>
</comment>
<dbReference type="Proteomes" id="UP000536711">
    <property type="component" value="Unassembled WGS sequence"/>
</dbReference>